<dbReference type="CDD" id="cd03789">
    <property type="entry name" value="GT9_LPS_heptosyltransferase"/>
    <property type="match status" value="1"/>
</dbReference>
<evidence type="ECO:0000313" key="4">
    <source>
        <dbReference type="Proteomes" id="UP000595197"/>
    </source>
</evidence>
<organism evidence="3 4">
    <name type="scientific">Skermanella cutis</name>
    <dbReference type="NCBI Taxonomy" id="2775420"/>
    <lineage>
        <taxon>Bacteria</taxon>
        <taxon>Pseudomonadati</taxon>
        <taxon>Pseudomonadota</taxon>
        <taxon>Alphaproteobacteria</taxon>
        <taxon>Rhodospirillales</taxon>
        <taxon>Azospirillaceae</taxon>
        <taxon>Skermanella</taxon>
    </lineage>
</organism>
<dbReference type="SUPFAM" id="SSF53756">
    <property type="entry name" value="UDP-Glycosyltransferase/glycogen phosphorylase"/>
    <property type="match status" value="1"/>
</dbReference>
<dbReference type="InterPro" id="IPR002201">
    <property type="entry name" value="Glyco_trans_9"/>
</dbReference>
<protein>
    <submittedName>
        <fullName evidence="3">Glycosyltransferase family 9 protein</fullName>
    </submittedName>
</protein>
<dbReference type="PANTHER" id="PTHR30160">
    <property type="entry name" value="TETRAACYLDISACCHARIDE 4'-KINASE-RELATED"/>
    <property type="match status" value="1"/>
</dbReference>
<evidence type="ECO:0000313" key="3">
    <source>
        <dbReference type="EMBL" id="QQP92275.1"/>
    </source>
</evidence>
<proteinExistence type="predicted"/>
<keyword evidence="1" id="KW-0328">Glycosyltransferase</keyword>
<reference evidence="3" key="1">
    <citation type="submission" date="2021-02" db="EMBL/GenBank/DDBJ databases">
        <title>Skermanella TT6 skin isolate.</title>
        <authorList>
            <person name="Lee K."/>
            <person name="Ganzorig M."/>
        </authorList>
    </citation>
    <scope>NUCLEOTIDE SEQUENCE</scope>
    <source>
        <strain evidence="3">TT6</strain>
    </source>
</reference>
<gene>
    <name evidence="3" type="ORF">IGS68_02535</name>
</gene>
<dbReference type="PANTHER" id="PTHR30160:SF1">
    <property type="entry name" value="LIPOPOLYSACCHARIDE 1,2-N-ACETYLGLUCOSAMINETRANSFERASE-RELATED"/>
    <property type="match status" value="1"/>
</dbReference>
<dbReference type="EMBL" id="CP067420">
    <property type="protein sequence ID" value="QQP92275.1"/>
    <property type="molecule type" value="Genomic_DNA"/>
</dbReference>
<keyword evidence="2" id="KW-0808">Transferase</keyword>
<accession>A0ABX7BCY3</accession>
<dbReference type="Gene3D" id="3.40.50.2000">
    <property type="entry name" value="Glycogen Phosphorylase B"/>
    <property type="match status" value="2"/>
</dbReference>
<dbReference type="Pfam" id="PF01075">
    <property type="entry name" value="Glyco_transf_9"/>
    <property type="match status" value="1"/>
</dbReference>
<name>A0ABX7BCY3_9PROT</name>
<dbReference type="InterPro" id="IPR051199">
    <property type="entry name" value="LPS_LOS_Heptosyltrfase"/>
</dbReference>
<dbReference type="Proteomes" id="UP000595197">
    <property type="component" value="Chromosome"/>
</dbReference>
<evidence type="ECO:0000256" key="1">
    <source>
        <dbReference type="ARBA" id="ARBA00022676"/>
    </source>
</evidence>
<evidence type="ECO:0000256" key="2">
    <source>
        <dbReference type="ARBA" id="ARBA00022679"/>
    </source>
</evidence>
<keyword evidence="4" id="KW-1185">Reference proteome</keyword>
<sequence>MPRRPDRPPPDSVAVFSYEEIIGDGLYKLPFVRMVRAAYPSARITWITTRKTVYAGRLQSLMDGLIDEFRQDSGIGDSWSGLLKPLPFRERYGVIIDTQTTLWRTLAIRRMPHDLFVSGALGFRLSDAKPPPSQIRPPHMVDRLADLLRLAAGSVPKPEVGLRLPEPLVAKAGAALPPGPCYVGLAPGAGKRVKCWPLDRFVAVARAQVERGRVPVFILGPDELEWLPGLKEAVPAALFPEQDREIWGDEFTPLRTIALARRFAAAVANDSGVSHMFGAADIPLVTLFGPTPAAKFQPKVTSGGAMTAQEFGGSDMTAIPAQAVIERLDRLAINPIDQASYSKNS</sequence>